<feature type="domain" description="Prion-inhibition and propagation HeLo" evidence="1">
    <location>
        <begin position="16"/>
        <end position="137"/>
    </location>
</feature>
<dbReference type="OrthoDB" id="5139610at2759"/>
<dbReference type="EMBL" id="CABFNQ020000694">
    <property type="protein sequence ID" value="CAH0023641.1"/>
    <property type="molecule type" value="Genomic_DNA"/>
</dbReference>
<comment type="caution">
    <text evidence="2">The sequence shown here is derived from an EMBL/GenBank/DDBJ whole genome shotgun (WGS) entry which is preliminary data.</text>
</comment>
<protein>
    <recommendedName>
        <fullName evidence="1">Prion-inhibition and propagation HeLo domain-containing protein</fullName>
    </recommendedName>
</protein>
<evidence type="ECO:0000313" key="3">
    <source>
        <dbReference type="Proteomes" id="UP000696573"/>
    </source>
</evidence>
<keyword evidence="3" id="KW-1185">Reference proteome</keyword>
<sequence>MAPSQPADPSSPLVALVSAYDRCKDIMRSVGHEWRLNNYDQKALQARISTEHQRLEQWGHGIGLDGPKKAQLSPSSDGYLLDRDFHESTQGILESIVSIFEETIANLAQHYELAPSSSAPTTGSARDGYLARIQSFLSAKNPTSRWQRQDKVRFMAFAETVHHHIGVLLQKLDYLESVASARSGKTLNFVPGRSQFKTWCIMLMLV</sequence>
<dbReference type="Gene3D" id="1.20.120.1020">
    <property type="entry name" value="Prion-inhibition and propagation, HeLo domain"/>
    <property type="match status" value="1"/>
</dbReference>
<dbReference type="Pfam" id="PF14479">
    <property type="entry name" value="HeLo"/>
    <property type="match status" value="1"/>
</dbReference>
<dbReference type="InterPro" id="IPR029498">
    <property type="entry name" value="HeLo_dom"/>
</dbReference>
<evidence type="ECO:0000259" key="1">
    <source>
        <dbReference type="Pfam" id="PF14479"/>
    </source>
</evidence>
<gene>
    <name evidence="2" type="ORF">CRHIZ90672A_00000045</name>
</gene>
<name>A0A9N9VI85_9HYPO</name>
<organism evidence="2 3">
    <name type="scientific">Clonostachys rhizophaga</name>
    <dbReference type="NCBI Taxonomy" id="160324"/>
    <lineage>
        <taxon>Eukaryota</taxon>
        <taxon>Fungi</taxon>
        <taxon>Dikarya</taxon>
        <taxon>Ascomycota</taxon>
        <taxon>Pezizomycotina</taxon>
        <taxon>Sordariomycetes</taxon>
        <taxon>Hypocreomycetidae</taxon>
        <taxon>Hypocreales</taxon>
        <taxon>Bionectriaceae</taxon>
        <taxon>Clonostachys</taxon>
    </lineage>
</organism>
<proteinExistence type="predicted"/>
<dbReference type="AlphaFoldDB" id="A0A9N9VI85"/>
<dbReference type="Proteomes" id="UP000696573">
    <property type="component" value="Unassembled WGS sequence"/>
</dbReference>
<accession>A0A9N9VI85</accession>
<evidence type="ECO:0000313" key="2">
    <source>
        <dbReference type="EMBL" id="CAH0023641.1"/>
    </source>
</evidence>
<dbReference type="InterPro" id="IPR038305">
    <property type="entry name" value="HeLo_sf"/>
</dbReference>
<reference evidence="2" key="1">
    <citation type="submission" date="2021-10" db="EMBL/GenBank/DDBJ databases">
        <authorList>
            <person name="Piombo E."/>
        </authorList>
    </citation>
    <scope>NUCLEOTIDE SEQUENCE</scope>
</reference>